<keyword evidence="7" id="KW-0695">RNA-directed DNA polymerase</keyword>
<feature type="domain" description="Integrase catalytic" evidence="11">
    <location>
        <begin position="211"/>
        <end position="377"/>
    </location>
</feature>
<dbReference type="InterPro" id="IPR012337">
    <property type="entry name" value="RNaseH-like_sf"/>
</dbReference>
<evidence type="ECO:0000256" key="7">
    <source>
        <dbReference type="ARBA" id="ARBA00022918"/>
    </source>
</evidence>
<feature type="region of interest" description="Disordered" evidence="10">
    <location>
        <begin position="825"/>
        <end position="844"/>
    </location>
</feature>
<dbReference type="GO" id="GO:0015074">
    <property type="term" value="P:DNA integration"/>
    <property type="evidence" value="ECO:0007669"/>
    <property type="project" value="UniProtKB-KW"/>
</dbReference>
<name>A0A2P6VH07_9CHLO</name>
<evidence type="ECO:0000256" key="1">
    <source>
        <dbReference type="ARBA" id="ARBA00022722"/>
    </source>
</evidence>
<dbReference type="GO" id="GO:0006310">
    <property type="term" value="P:DNA recombination"/>
    <property type="evidence" value="ECO:0007669"/>
    <property type="project" value="UniProtKB-KW"/>
</dbReference>
<dbReference type="GO" id="GO:0046872">
    <property type="term" value="F:metal ion binding"/>
    <property type="evidence" value="ECO:0007669"/>
    <property type="project" value="UniProtKB-KW"/>
</dbReference>
<keyword evidence="9" id="KW-0233">DNA recombination</keyword>
<dbReference type="OrthoDB" id="505340at2759"/>
<feature type="compositionally biased region" description="Polar residues" evidence="10">
    <location>
        <begin position="1122"/>
        <end position="1134"/>
    </location>
</feature>
<dbReference type="Pfam" id="PF00665">
    <property type="entry name" value="rve"/>
    <property type="match status" value="1"/>
</dbReference>
<dbReference type="GO" id="GO:0003964">
    <property type="term" value="F:RNA-directed DNA polymerase activity"/>
    <property type="evidence" value="ECO:0007669"/>
    <property type="project" value="UniProtKB-KW"/>
</dbReference>
<dbReference type="InterPro" id="IPR001584">
    <property type="entry name" value="Integrase_cat-core"/>
</dbReference>
<evidence type="ECO:0000256" key="3">
    <source>
        <dbReference type="ARBA" id="ARBA00022759"/>
    </source>
</evidence>
<dbReference type="STRING" id="554055.A0A2P6VH07"/>
<gene>
    <name evidence="12" type="ORF">C2E20_3250</name>
</gene>
<dbReference type="GO" id="GO:0016787">
    <property type="term" value="F:hydrolase activity"/>
    <property type="evidence" value="ECO:0007669"/>
    <property type="project" value="UniProtKB-KW"/>
</dbReference>
<dbReference type="Gene3D" id="3.30.420.10">
    <property type="entry name" value="Ribonuclease H-like superfamily/Ribonuclease H"/>
    <property type="match status" value="1"/>
</dbReference>
<comment type="caution">
    <text evidence="12">The sequence shown here is derived from an EMBL/GenBank/DDBJ whole genome shotgun (WGS) entry which is preliminary data.</text>
</comment>
<organism evidence="12 13">
    <name type="scientific">Micractinium conductrix</name>
    <dbReference type="NCBI Taxonomy" id="554055"/>
    <lineage>
        <taxon>Eukaryota</taxon>
        <taxon>Viridiplantae</taxon>
        <taxon>Chlorophyta</taxon>
        <taxon>core chlorophytes</taxon>
        <taxon>Trebouxiophyceae</taxon>
        <taxon>Chlorellales</taxon>
        <taxon>Chlorellaceae</taxon>
        <taxon>Chlorella clade</taxon>
        <taxon>Micractinium</taxon>
    </lineage>
</organism>
<dbReference type="InterPro" id="IPR011009">
    <property type="entry name" value="Kinase-like_dom_sf"/>
</dbReference>
<dbReference type="InterPro" id="IPR036397">
    <property type="entry name" value="RNaseH_sf"/>
</dbReference>
<sequence>MLHDQPADAPEAPGSALSAQDEPPSSSEAPGAQLSRRSSLSLDPAEPESAATCAILLPSKYPIKQGAELWGGVKLGKMLGAGVQPKELSNRLLRQFHLEKTIDGKEVLLRSVSRNDELGIAVSRKVLVVAAEEVPAFFAKHHGIQGQGWNSPARLFHHLHHAVPTQLMPAPGGQPRLVHGAEGFTVETAKAWCTECPVRADMAAKKPAEKRVVHPIVAIMTLMHLAADLIDLGAGRDERYRYVLVVIDVFSRYCWLYPLASKTTIGVARHLYFQFMRTQVPAKLQTDNGLEFCGKEVKELCELFNVRHAKSMPGHPETNGCVERKNRELKNKIRALLMACPLFDWAFHVLTVMQMVNNSPTSALGGMAPTKALFGTLPSNMNLPLLDDIVRLLGFTSSAEANDAGTPPAPATRKGSAAQPKRRRTLSELVLPSDSEDEASDDAALDEATLQIAATASPLGRRSTRTNAGGRLSQLVADELLDEAGEVPTRALPQRATAMRSPSGKRRAATSLLDQLAAIAAECDAADELDKVDDSSDGAGTSADAEAAAILTAHHGAHQEQVLALHVRNRQRIRSQGGKGGAEFDIGDAVLLKPASMGKVGTSTIQRKRLTCRVVGVAEQTGKYHLRCNTGLLKGTYGGGEVLRPAPAESAAELNFAADADSSEAPLVTLTAAAKVFELDYADGRPTGKVLKIAHTDLAHRMLNNPAIWIGMEREWEIGTQLRAALEEPGGKLPGFMRMCDCLVRSDDPASGKAAFNGMILEKLNGWEVYKRIDNPEFHNIHYVREMLYQVFSALDRAQRKLGFHHADLGMRNVMEHYPRLWEDVEQPQPHGSPAGGCSPCAQQQHAQQQLGAAGADGGAAAAATAAPEQRASCFIEWAEAGEGYQLPERRQQPWWRRKAEGPGASCGKVRCRPGFSCNADGSRMPLGPNLEFKVIDFGVAVFDERLAQAAGGYESEAVMERLNEVFAAKRITFGSQGSQKGRMLEMATSEGAIPGGHKRDWHLVPTGFRNRWRVKTTPPGAKPIVSAHSLEAEGLPPPPVQAQRVPPQPAAQPPASPFAAAAADDDGATELPQRFRSATLLRRPGQGLEQASAAMRAGEAAEAAVLRASQSAGSEAGSGSVHSNPQHASSRPLTYRQSPIEQMYRRFWQRKGDVFHLLLGMALVLDDRVWPKEDERDVQLFISLVHHVTGVRMRASFAVEGQGNQPGIFGRLVCGSASRVKEERGAAEKKAAALREYGRWGKTGHWFRRMHIRMRAHLKPFNSGLLAGEALVAPFFGAGRVQHAKLPVCVDQAFPRSASLERRR</sequence>
<evidence type="ECO:0000259" key="11">
    <source>
        <dbReference type="PROSITE" id="PS50994"/>
    </source>
</evidence>
<keyword evidence="13" id="KW-1185">Reference proteome</keyword>
<keyword evidence="5" id="KW-0460">Magnesium</keyword>
<evidence type="ECO:0000256" key="5">
    <source>
        <dbReference type="ARBA" id="ARBA00022842"/>
    </source>
</evidence>
<dbReference type="SUPFAM" id="SSF53098">
    <property type="entry name" value="Ribonuclease H-like"/>
    <property type="match status" value="1"/>
</dbReference>
<keyword evidence="6" id="KW-0229">DNA integration</keyword>
<dbReference type="InterPro" id="IPR039537">
    <property type="entry name" value="Retrotran_Ty1/copia-like"/>
</dbReference>
<evidence type="ECO:0000313" key="12">
    <source>
        <dbReference type="EMBL" id="PSC73376.1"/>
    </source>
</evidence>
<keyword evidence="1" id="KW-0540">Nuclease</keyword>
<keyword evidence="3" id="KW-0255">Endonuclease</keyword>
<dbReference type="GO" id="GO:0003887">
    <property type="term" value="F:DNA-directed DNA polymerase activity"/>
    <property type="evidence" value="ECO:0007669"/>
    <property type="project" value="UniProtKB-KW"/>
</dbReference>
<keyword evidence="8" id="KW-0548">Nucleotidyltransferase</keyword>
<dbReference type="EMBL" id="LHPF02000007">
    <property type="protein sequence ID" value="PSC73376.1"/>
    <property type="molecule type" value="Genomic_DNA"/>
</dbReference>
<evidence type="ECO:0000256" key="2">
    <source>
        <dbReference type="ARBA" id="ARBA00022723"/>
    </source>
</evidence>
<dbReference type="PANTHER" id="PTHR42648">
    <property type="entry name" value="TRANSPOSASE, PUTATIVE-RELATED"/>
    <property type="match status" value="1"/>
</dbReference>
<dbReference type="PANTHER" id="PTHR42648:SF11">
    <property type="entry name" value="TRANSPOSON TY4-P GAG-POL POLYPROTEIN"/>
    <property type="match status" value="1"/>
</dbReference>
<protein>
    <submittedName>
        <fullName evidence="12">Kinase-like superfamily</fullName>
    </submittedName>
</protein>
<keyword evidence="4" id="KW-0378">Hydrolase</keyword>
<feature type="region of interest" description="Disordered" evidence="10">
    <location>
        <begin position="1"/>
        <end position="44"/>
    </location>
</feature>
<evidence type="ECO:0000256" key="10">
    <source>
        <dbReference type="SAM" id="MobiDB-lite"/>
    </source>
</evidence>
<keyword evidence="8" id="KW-0808">Transferase</keyword>
<dbReference type="PROSITE" id="PS50994">
    <property type="entry name" value="INTEGRASE"/>
    <property type="match status" value="1"/>
</dbReference>
<dbReference type="SUPFAM" id="SSF56112">
    <property type="entry name" value="Protein kinase-like (PK-like)"/>
    <property type="match status" value="1"/>
</dbReference>
<evidence type="ECO:0000313" key="13">
    <source>
        <dbReference type="Proteomes" id="UP000239649"/>
    </source>
</evidence>
<proteinExistence type="predicted"/>
<evidence type="ECO:0000256" key="4">
    <source>
        <dbReference type="ARBA" id="ARBA00022801"/>
    </source>
</evidence>
<feature type="compositionally biased region" description="Low complexity" evidence="10">
    <location>
        <begin position="1109"/>
        <end position="1121"/>
    </location>
</feature>
<dbReference type="GO" id="GO:0016301">
    <property type="term" value="F:kinase activity"/>
    <property type="evidence" value="ECO:0007669"/>
    <property type="project" value="UniProtKB-KW"/>
</dbReference>
<feature type="region of interest" description="Disordered" evidence="10">
    <location>
        <begin position="1109"/>
        <end position="1134"/>
    </location>
</feature>
<evidence type="ECO:0000256" key="6">
    <source>
        <dbReference type="ARBA" id="ARBA00022908"/>
    </source>
</evidence>
<accession>A0A2P6VH07</accession>
<keyword evidence="2" id="KW-0479">Metal-binding</keyword>
<dbReference type="GO" id="GO:0004519">
    <property type="term" value="F:endonuclease activity"/>
    <property type="evidence" value="ECO:0007669"/>
    <property type="project" value="UniProtKB-KW"/>
</dbReference>
<feature type="compositionally biased region" description="Pro residues" evidence="10">
    <location>
        <begin position="1036"/>
        <end position="1057"/>
    </location>
</feature>
<reference evidence="12 13" key="1">
    <citation type="journal article" date="2018" name="Plant J.">
        <title>Genome sequences of Chlorella sorokiniana UTEX 1602 and Micractinium conductrix SAG 241.80: implications to maltose excretion by a green alga.</title>
        <authorList>
            <person name="Arriola M.B."/>
            <person name="Velmurugan N."/>
            <person name="Zhang Y."/>
            <person name="Plunkett M.H."/>
            <person name="Hondzo H."/>
            <person name="Barney B.M."/>
        </authorList>
    </citation>
    <scope>NUCLEOTIDE SEQUENCE [LARGE SCALE GENOMIC DNA]</scope>
    <source>
        <strain evidence="12 13">SAG 241.80</strain>
    </source>
</reference>
<evidence type="ECO:0000256" key="8">
    <source>
        <dbReference type="ARBA" id="ARBA00022932"/>
    </source>
</evidence>
<dbReference type="Proteomes" id="UP000239649">
    <property type="component" value="Unassembled WGS sequence"/>
</dbReference>
<feature type="region of interest" description="Disordered" evidence="10">
    <location>
        <begin position="1032"/>
        <end position="1067"/>
    </location>
</feature>
<dbReference type="GO" id="GO:0003676">
    <property type="term" value="F:nucleic acid binding"/>
    <property type="evidence" value="ECO:0007669"/>
    <property type="project" value="InterPro"/>
</dbReference>
<feature type="region of interest" description="Disordered" evidence="10">
    <location>
        <begin position="400"/>
        <end position="442"/>
    </location>
</feature>
<keyword evidence="8" id="KW-0239">DNA-directed DNA polymerase</keyword>
<evidence type="ECO:0000256" key="9">
    <source>
        <dbReference type="ARBA" id="ARBA00023172"/>
    </source>
</evidence>